<evidence type="ECO:0000256" key="7">
    <source>
        <dbReference type="ARBA" id="ARBA00023014"/>
    </source>
</evidence>
<organism evidence="10 11">
    <name type="scientific">Algoriphagus jejuensis</name>
    <dbReference type="NCBI Taxonomy" id="419934"/>
    <lineage>
        <taxon>Bacteria</taxon>
        <taxon>Pseudomonadati</taxon>
        <taxon>Bacteroidota</taxon>
        <taxon>Cytophagia</taxon>
        <taxon>Cytophagales</taxon>
        <taxon>Cyclobacteriaceae</taxon>
        <taxon>Algoriphagus</taxon>
    </lineage>
</organism>
<dbReference type="SUPFAM" id="SSF117916">
    <property type="entry name" value="Fe-S cluster assembly (FSCA) domain-like"/>
    <property type="match status" value="1"/>
</dbReference>
<dbReference type="PROSITE" id="PS01215">
    <property type="entry name" value="MRP"/>
    <property type="match status" value="1"/>
</dbReference>
<comment type="similarity">
    <text evidence="2">In the C-terminal section; belongs to the Mrp/NBP35 ATP-binding proteins family.</text>
</comment>
<dbReference type="SUPFAM" id="SSF52540">
    <property type="entry name" value="P-loop containing nucleoside triphosphate hydrolases"/>
    <property type="match status" value="1"/>
</dbReference>
<evidence type="ECO:0000256" key="6">
    <source>
        <dbReference type="ARBA" id="ARBA00023004"/>
    </source>
</evidence>
<evidence type="ECO:0000313" key="10">
    <source>
        <dbReference type="EMBL" id="GAA0880232.1"/>
    </source>
</evidence>
<dbReference type="Pfam" id="PF01883">
    <property type="entry name" value="FeS_assembly_P"/>
    <property type="match status" value="1"/>
</dbReference>
<evidence type="ECO:0000256" key="8">
    <source>
        <dbReference type="HAMAP-Rule" id="MF_02040"/>
    </source>
</evidence>
<protein>
    <recommendedName>
        <fullName evidence="8">Iron-sulfur cluster carrier protein</fullName>
    </recommendedName>
</protein>
<evidence type="ECO:0000259" key="9">
    <source>
        <dbReference type="Pfam" id="PF01883"/>
    </source>
</evidence>
<feature type="domain" description="MIP18 family-like" evidence="9">
    <location>
        <begin position="50"/>
        <end position="107"/>
    </location>
</feature>
<dbReference type="InterPro" id="IPR034904">
    <property type="entry name" value="FSCA_dom_sf"/>
</dbReference>
<dbReference type="GO" id="GO:0005524">
    <property type="term" value="F:ATP binding"/>
    <property type="evidence" value="ECO:0007669"/>
    <property type="project" value="UniProtKB-KW"/>
</dbReference>
<gene>
    <name evidence="10" type="ORF">GCM10009119_32020</name>
</gene>
<dbReference type="CDD" id="cd02037">
    <property type="entry name" value="Mrp_NBP35"/>
    <property type="match status" value="1"/>
</dbReference>
<keyword evidence="5 8" id="KW-0067">ATP-binding</keyword>
<evidence type="ECO:0000256" key="3">
    <source>
        <dbReference type="ARBA" id="ARBA00022723"/>
    </source>
</evidence>
<evidence type="ECO:0000256" key="1">
    <source>
        <dbReference type="ARBA" id="ARBA00007352"/>
    </source>
</evidence>
<dbReference type="Proteomes" id="UP001500469">
    <property type="component" value="Unassembled WGS sequence"/>
</dbReference>
<dbReference type="Pfam" id="PF10609">
    <property type="entry name" value="ParA"/>
    <property type="match status" value="1"/>
</dbReference>
<keyword evidence="7 8" id="KW-0411">Iron-sulfur</keyword>
<comment type="subunit">
    <text evidence="8">Homodimer.</text>
</comment>
<dbReference type="HAMAP" id="MF_02040">
    <property type="entry name" value="Mrp_NBP35"/>
    <property type="match status" value="1"/>
</dbReference>
<dbReference type="PANTHER" id="PTHR42961">
    <property type="entry name" value="IRON-SULFUR PROTEIN NUBPL"/>
    <property type="match status" value="1"/>
</dbReference>
<name>A0ABP3YJE1_9BACT</name>
<dbReference type="InterPro" id="IPR000808">
    <property type="entry name" value="Mrp-like_CS"/>
</dbReference>
<comment type="similarity">
    <text evidence="1">In the N-terminal section; belongs to the MIP18 family.</text>
</comment>
<accession>A0ABP3YJE1</accession>
<dbReference type="PANTHER" id="PTHR42961:SF2">
    <property type="entry name" value="IRON-SULFUR PROTEIN NUBPL"/>
    <property type="match status" value="1"/>
</dbReference>
<dbReference type="InterPro" id="IPR044304">
    <property type="entry name" value="NUBPL-like"/>
</dbReference>
<evidence type="ECO:0000256" key="5">
    <source>
        <dbReference type="ARBA" id="ARBA00022840"/>
    </source>
</evidence>
<dbReference type="InterPro" id="IPR002744">
    <property type="entry name" value="MIP18-like"/>
</dbReference>
<comment type="similarity">
    <text evidence="8">Belongs to the Mrp/NBP35 ATP-binding proteins family.</text>
</comment>
<comment type="caution">
    <text evidence="10">The sequence shown here is derived from an EMBL/GenBank/DDBJ whole genome shotgun (WGS) entry which is preliminary data.</text>
</comment>
<keyword evidence="8" id="KW-0378">Hydrolase</keyword>
<dbReference type="InterPro" id="IPR027417">
    <property type="entry name" value="P-loop_NTPase"/>
</dbReference>
<evidence type="ECO:0000313" key="11">
    <source>
        <dbReference type="Proteomes" id="UP001500469"/>
    </source>
</evidence>
<keyword evidence="4 8" id="KW-0547">Nucleotide-binding</keyword>
<keyword evidence="3 8" id="KW-0479">Metal-binding</keyword>
<keyword evidence="11" id="KW-1185">Reference proteome</keyword>
<dbReference type="Gene3D" id="3.40.50.300">
    <property type="entry name" value="P-loop containing nucleotide triphosphate hydrolases"/>
    <property type="match status" value="1"/>
</dbReference>
<keyword evidence="6 8" id="KW-0408">Iron</keyword>
<proteinExistence type="inferred from homology"/>
<dbReference type="InterPro" id="IPR019591">
    <property type="entry name" value="Mrp/NBP35_ATP-bd"/>
</dbReference>
<dbReference type="EMBL" id="BAAAFI010000041">
    <property type="protein sequence ID" value="GAA0880232.1"/>
    <property type="molecule type" value="Genomic_DNA"/>
</dbReference>
<reference evidence="11" key="1">
    <citation type="journal article" date="2019" name="Int. J. Syst. Evol. Microbiol.">
        <title>The Global Catalogue of Microorganisms (GCM) 10K type strain sequencing project: providing services to taxonomists for standard genome sequencing and annotation.</title>
        <authorList>
            <consortium name="The Broad Institute Genomics Platform"/>
            <consortium name="The Broad Institute Genome Sequencing Center for Infectious Disease"/>
            <person name="Wu L."/>
            <person name="Ma J."/>
        </authorList>
    </citation>
    <scope>NUCLEOTIDE SEQUENCE [LARGE SCALE GENOMIC DNA]</scope>
    <source>
        <strain evidence="11">JCM 16112</strain>
    </source>
</reference>
<sequence length="407" mass="44357">MQIGKLKYPKNYLPPFQVHPDELEMWFHKATFLKYLAKNLELLMQLTAESIKKSLSRVQDPDLKKDLVTLGMIQGIHIEGKKVSFKVVLTTPACPLKEVIKNNCLEVLNQDHGSDWEWNITMTSQVTTVRDAGPILPEVKNIIAIASGKGGVGKSTTAVNLAVALAELGAKVGLIDADISGPSVPTMFNVEGEQPSVKKVGEKNIIIPITQYGVKLMSIGFLTPTDSAVVWRGPMASSALRQFIADVEWGELDYLLIDLPPGTSDIHLTMVQTVPVTGAVIVTTPQKVALADANKGLSMFRQPQINVPVLGVVENMAYFTPAELPENKYYIFGKEGGKKLAEKYDVPFLGEIPIVQSIRESGDTGYPAVLKTGLTKDAYMELAESVARQVAIRNASVEKTSVVEVKA</sequence>
<feature type="binding site" evidence="8">
    <location>
        <begin position="148"/>
        <end position="155"/>
    </location>
    <ligand>
        <name>ATP</name>
        <dbReference type="ChEBI" id="CHEBI:30616"/>
    </ligand>
</feature>
<evidence type="ECO:0000256" key="2">
    <source>
        <dbReference type="ARBA" id="ARBA00008205"/>
    </source>
</evidence>
<dbReference type="InterPro" id="IPR033756">
    <property type="entry name" value="YlxH/NBP35"/>
</dbReference>
<comment type="function">
    <text evidence="8">Binds and transfers iron-sulfur (Fe-S) clusters to target apoproteins. Can hydrolyze ATP.</text>
</comment>
<evidence type="ECO:0000256" key="4">
    <source>
        <dbReference type="ARBA" id="ARBA00022741"/>
    </source>
</evidence>
<dbReference type="Gene3D" id="3.30.300.130">
    <property type="entry name" value="Fe-S cluster assembly (FSCA)"/>
    <property type="match status" value="1"/>
</dbReference>